<name>A0A1D9IDS1_9BURK</name>
<accession>A0A1D9IDS1</accession>
<dbReference type="PIRSF" id="PIRSF017082">
    <property type="entry name" value="YflP"/>
    <property type="match status" value="1"/>
</dbReference>
<evidence type="ECO:0000256" key="2">
    <source>
        <dbReference type="SAM" id="SignalP"/>
    </source>
</evidence>
<evidence type="ECO:0008006" key="5">
    <source>
        <dbReference type="Google" id="ProtNLM"/>
    </source>
</evidence>
<dbReference type="SUPFAM" id="SSF53850">
    <property type="entry name" value="Periplasmic binding protein-like II"/>
    <property type="match status" value="1"/>
</dbReference>
<feature type="signal peptide" evidence="2">
    <location>
        <begin position="1"/>
        <end position="26"/>
    </location>
</feature>
<dbReference type="PANTHER" id="PTHR42928">
    <property type="entry name" value="TRICARBOXYLATE-BINDING PROTEIN"/>
    <property type="match status" value="1"/>
</dbReference>
<keyword evidence="2" id="KW-0732">Signal</keyword>
<proteinExistence type="inferred from homology"/>
<comment type="similarity">
    <text evidence="1">Belongs to the UPF0065 (bug) family.</text>
</comment>
<feature type="chain" id="PRO_5045039900" description="Tripartite tricarboxylate transporter substrate binding protein" evidence="2">
    <location>
        <begin position="27"/>
        <end position="320"/>
    </location>
</feature>
<organism evidence="3 4">
    <name type="scientific">Cupriavidus malaysiensis</name>
    <dbReference type="NCBI Taxonomy" id="367825"/>
    <lineage>
        <taxon>Bacteria</taxon>
        <taxon>Pseudomonadati</taxon>
        <taxon>Pseudomonadota</taxon>
        <taxon>Betaproteobacteria</taxon>
        <taxon>Burkholderiales</taxon>
        <taxon>Burkholderiaceae</taxon>
        <taxon>Cupriavidus</taxon>
    </lineage>
</organism>
<keyword evidence="4" id="KW-1185">Reference proteome</keyword>
<reference evidence="3 4" key="1">
    <citation type="submission" date="2016-10" db="EMBL/GenBank/DDBJ databases">
        <title>Complete genome sequences of three Cupriavidus strains isolated from various Malaysian environments.</title>
        <authorList>
            <person name="Abdullah A.A.-A."/>
            <person name="Shafie N.A.H."/>
            <person name="Lau N.S."/>
        </authorList>
    </citation>
    <scope>NUCLEOTIDE SEQUENCE [LARGE SCALE GENOMIC DNA]</scope>
    <source>
        <strain evidence="3 4">USMAA1020</strain>
    </source>
</reference>
<dbReference type="Gene3D" id="3.40.190.10">
    <property type="entry name" value="Periplasmic binding protein-like II"/>
    <property type="match status" value="1"/>
</dbReference>
<sequence>MTRTFRALAAGLALMAGCAAAPAALADYKGPVRLVVPYPAGGNADTLARLFAERMNRELGTPFVVENKVGAGGTIGAQSVANAPPDGSTLLLAPTAVHVITPHLRAVPYDPLKDFVPVAKLSSSIGIVTARRDLPAKDMREFIAYAKAHEGKVSYGSAGLATITHLQGAVVGMKTGVNMLHVPYKGSAEAMNDLLAGRIDVIYDSVALPQIKAGRLKALAVTGTERHPELPDVPTLHEQDLDLALPSWFALYAPRATPQAAVERYAAAAGRVMSAPDMKGLLIRFSQYPSFQGPAEFSRQLLKDDAFYQQLIRAGNIRLE</sequence>
<evidence type="ECO:0000313" key="3">
    <source>
        <dbReference type="EMBL" id="AOZ10257.1"/>
    </source>
</evidence>
<dbReference type="PANTHER" id="PTHR42928:SF5">
    <property type="entry name" value="BLR1237 PROTEIN"/>
    <property type="match status" value="1"/>
</dbReference>
<dbReference type="InterPro" id="IPR042100">
    <property type="entry name" value="Bug_dom1"/>
</dbReference>
<evidence type="ECO:0000313" key="4">
    <source>
        <dbReference type="Proteomes" id="UP000177515"/>
    </source>
</evidence>
<dbReference type="Gene3D" id="3.40.190.150">
    <property type="entry name" value="Bordetella uptake gene, domain 1"/>
    <property type="match status" value="1"/>
</dbReference>
<gene>
    <name evidence="3" type="ORF">BKK80_32135</name>
</gene>
<dbReference type="RefSeq" id="WP_071072757.1">
    <property type="nucleotide sequence ID" value="NZ_CP017755.1"/>
</dbReference>
<dbReference type="Pfam" id="PF03401">
    <property type="entry name" value="TctC"/>
    <property type="match status" value="1"/>
</dbReference>
<dbReference type="Proteomes" id="UP000177515">
    <property type="component" value="Chromosome 2"/>
</dbReference>
<dbReference type="InterPro" id="IPR005064">
    <property type="entry name" value="BUG"/>
</dbReference>
<protein>
    <recommendedName>
        <fullName evidence="5">Tripartite tricarboxylate transporter substrate binding protein</fullName>
    </recommendedName>
</protein>
<evidence type="ECO:0000256" key="1">
    <source>
        <dbReference type="ARBA" id="ARBA00006987"/>
    </source>
</evidence>
<dbReference type="EMBL" id="CP017755">
    <property type="protein sequence ID" value="AOZ10257.1"/>
    <property type="molecule type" value="Genomic_DNA"/>
</dbReference>
<dbReference type="CDD" id="cd07012">
    <property type="entry name" value="PBP2_Bug_TTT"/>
    <property type="match status" value="1"/>
</dbReference>
<dbReference type="PROSITE" id="PS51257">
    <property type="entry name" value="PROKAR_LIPOPROTEIN"/>
    <property type="match status" value="1"/>
</dbReference>